<feature type="signal peptide" evidence="2">
    <location>
        <begin position="1"/>
        <end position="22"/>
    </location>
</feature>
<dbReference type="PROSITE" id="PS51257">
    <property type="entry name" value="PROKAR_LIPOPROTEIN"/>
    <property type="match status" value="1"/>
</dbReference>
<comment type="caution">
    <text evidence="3">The sequence shown here is derived from an EMBL/GenBank/DDBJ whole genome shotgun (WGS) entry which is preliminary data.</text>
</comment>
<dbReference type="RefSeq" id="WP_182338021.1">
    <property type="nucleotide sequence ID" value="NZ_JACGXS010000001.1"/>
</dbReference>
<evidence type="ECO:0000313" key="4">
    <source>
        <dbReference type="Proteomes" id="UP000547058"/>
    </source>
</evidence>
<organism evidence="3 4">
    <name type="scientific">Stenotrophomonas tumulicola</name>
    <dbReference type="NCBI Taxonomy" id="1685415"/>
    <lineage>
        <taxon>Bacteria</taxon>
        <taxon>Pseudomonadati</taxon>
        <taxon>Pseudomonadota</taxon>
        <taxon>Gammaproteobacteria</taxon>
        <taxon>Lysobacterales</taxon>
        <taxon>Lysobacteraceae</taxon>
        <taxon>Stenotrophomonas</taxon>
    </lineage>
</organism>
<evidence type="ECO:0000256" key="1">
    <source>
        <dbReference type="SAM" id="MobiDB-lite"/>
    </source>
</evidence>
<reference evidence="3 4" key="1">
    <citation type="submission" date="2020-08" db="EMBL/GenBank/DDBJ databases">
        <title>Stenotrophomonas tumulicola JCM 30961.</title>
        <authorList>
            <person name="Deng Y."/>
        </authorList>
    </citation>
    <scope>NUCLEOTIDE SEQUENCE [LARGE SCALE GENOMIC DNA]</scope>
    <source>
        <strain evidence="3 4">JCM 30961</strain>
    </source>
</reference>
<keyword evidence="4" id="KW-1185">Reference proteome</keyword>
<proteinExistence type="predicted"/>
<keyword evidence="2" id="KW-0732">Signal</keyword>
<evidence type="ECO:0000313" key="3">
    <source>
        <dbReference type="EMBL" id="MBA8680869.1"/>
    </source>
</evidence>
<name>A0A7W3IHR6_9GAMM</name>
<evidence type="ECO:0000256" key="2">
    <source>
        <dbReference type="SAM" id="SignalP"/>
    </source>
</evidence>
<feature type="chain" id="PRO_5031384665" description="Lipoprotein" evidence="2">
    <location>
        <begin position="23"/>
        <end position="80"/>
    </location>
</feature>
<gene>
    <name evidence="3" type="ORF">H4O11_03515</name>
</gene>
<sequence length="80" mass="8609">MNANLRIVGLSGFLLAGLSACATYDDSAMYARCQESASVKDLPPHAAKRESRCDSLKVWESDNQKGSDAPLDFSGRNKGD</sequence>
<protein>
    <recommendedName>
        <fullName evidence="5">Lipoprotein</fullName>
    </recommendedName>
</protein>
<dbReference type="Proteomes" id="UP000547058">
    <property type="component" value="Unassembled WGS sequence"/>
</dbReference>
<dbReference type="EMBL" id="JACGXS010000001">
    <property type="protein sequence ID" value="MBA8680869.1"/>
    <property type="molecule type" value="Genomic_DNA"/>
</dbReference>
<evidence type="ECO:0008006" key="5">
    <source>
        <dbReference type="Google" id="ProtNLM"/>
    </source>
</evidence>
<dbReference type="AlphaFoldDB" id="A0A7W3IHR6"/>
<accession>A0A7W3IHR6</accession>
<feature type="region of interest" description="Disordered" evidence="1">
    <location>
        <begin position="58"/>
        <end position="80"/>
    </location>
</feature>